<gene>
    <name evidence="1" type="ORF">ENSA5_65600</name>
</gene>
<dbReference type="AlphaFoldDB" id="A0A2S9XBT0"/>
<organism evidence="1 2">
    <name type="scientific">Enhygromyxa salina</name>
    <dbReference type="NCBI Taxonomy" id="215803"/>
    <lineage>
        <taxon>Bacteria</taxon>
        <taxon>Pseudomonadati</taxon>
        <taxon>Myxococcota</taxon>
        <taxon>Polyangia</taxon>
        <taxon>Nannocystales</taxon>
        <taxon>Nannocystaceae</taxon>
        <taxon>Enhygromyxa</taxon>
    </lineage>
</organism>
<sequence length="441" mass="47360">MPNLIPGSPVRLEEDSEARRSLPEVPFAVQDAFGAKAQVVLHRGRWSALAKRGGRHAFALFDGEGAKLSAVRTTVLFGQTLEVDAAARSLVIGGSGQLLYAVEPDARARCLGELPAPGRIESACWLPDGGVAFVLGSEIHVHRAAATGELEPALCFRPEMDEIYGLRCLPHPREREICVIAAAAERDAGLWAVSAAGQVHALARWDDLDLAEVRLCLDETGLRLMLPETATLAVGGGLSRVLGLAQSLRVLDSLPSVPSEPAPALVEGQTLAAPGAAEAKLEVTVAVAPDAKVAPALDRLGPLTAALIRMLRAGAERTTPDPEVLKLIRANMPVDLRAYVHAWAMYAPTNPTVYEFWAASPQPVTHGFIRELVGDSLQLGIFASGEPIVARRSGSSRCEVMMIEEEGIPCRYRGLEGFLADLQMRASELDDWTFELDAWQR</sequence>
<proteinExistence type="predicted"/>
<dbReference type="Proteomes" id="UP000237968">
    <property type="component" value="Unassembled WGS sequence"/>
</dbReference>
<comment type="caution">
    <text evidence="1">The sequence shown here is derived from an EMBL/GenBank/DDBJ whole genome shotgun (WGS) entry which is preliminary data.</text>
</comment>
<evidence type="ECO:0000313" key="2">
    <source>
        <dbReference type="Proteomes" id="UP000237968"/>
    </source>
</evidence>
<dbReference type="EMBL" id="PVNK01000285">
    <property type="protein sequence ID" value="PRP90313.1"/>
    <property type="molecule type" value="Genomic_DNA"/>
</dbReference>
<keyword evidence="2" id="KW-1185">Reference proteome</keyword>
<name>A0A2S9XBT0_9BACT</name>
<protein>
    <submittedName>
        <fullName evidence="1">Uncharacterized protein</fullName>
    </submittedName>
</protein>
<dbReference type="RefSeq" id="WP_106395717.1">
    <property type="nucleotide sequence ID" value="NZ_PVNK01000285.1"/>
</dbReference>
<evidence type="ECO:0000313" key="1">
    <source>
        <dbReference type="EMBL" id="PRP90313.1"/>
    </source>
</evidence>
<accession>A0A2S9XBT0</accession>
<reference evidence="1 2" key="1">
    <citation type="submission" date="2018-03" db="EMBL/GenBank/DDBJ databases">
        <title>Draft Genome Sequences of the Obligatory Marine Myxobacteria Enhygromyxa salina SWB005.</title>
        <authorList>
            <person name="Poehlein A."/>
            <person name="Moghaddam J.A."/>
            <person name="Harms H."/>
            <person name="Alanjari M."/>
            <person name="Koenig G.M."/>
            <person name="Daniel R."/>
            <person name="Schaeberle T.F."/>
        </authorList>
    </citation>
    <scope>NUCLEOTIDE SEQUENCE [LARGE SCALE GENOMIC DNA]</scope>
    <source>
        <strain evidence="1 2">SWB005</strain>
    </source>
</reference>